<proteinExistence type="predicted"/>
<name>A0AAN7XLK5_ELEMC</name>
<feature type="region of interest" description="Disordered" evidence="1">
    <location>
        <begin position="1"/>
        <end position="32"/>
    </location>
</feature>
<organism evidence="2 3">
    <name type="scientific">Eleginops maclovinus</name>
    <name type="common">Patagonian blennie</name>
    <name type="synonym">Eleginus maclovinus</name>
    <dbReference type="NCBI Taxonomy" id="56733"/>
    <lineage>
        <taxon>Eukaryota</taxon>
        <taxon>Metazoa</taxon>
        <taxon>Chordata</taxon>
        <taxon>Craniata</taxon>
        <taxon>Vertebrata</taxon>
        <taxon>Euteleostomi</taxon>
        <taxon>Actinopterygii</taxon>
        <taxon>Neopterygii</taxon>
        <taxon>Teleostei</taxon>
        <taxon>Neoteleostei</taxon>
        <taxon>Acanthomorphata</taxon>
        <taxon>Eupercaria</taxon>
        <taxon>Perciformes</taxon>
        <taxon>Notothenioidei</taxon>
        <taxon>Eleginopidae</taxon>
        <taxon>Eleginops</taxon>
    </lineage>
</organism>
<evidence type="ECO:0000313" key="3">
    <source>
        <dbReference type="Proteomes" id="UP001346869"/>
    </source>
</evidence>
<keyword evidence="3" id="KW-1185">Reference proteome</keyword>
<accession>A0AAN7XLK5</accession>
<dbReference type="AlphaFoldDB" id="A0AAN7XLK5"/>
<gene>
    <name evidence="2" type="ORF">PBY51_000301</name>
</gene>
<dbReference type="Proteomes" id="UP001346869">
    <property type="component" value="Unassembled WGS sequence"/>
</dbReference>
<evidence type="ECO:0000256" key="1">
    <source>
        <dbReference type="SAM" id="MobiDB-lite"/>
    </source>
</evidence>
<reference evidence="2 3" key="1">
    <citation type="journal article" date="2023" name="Genes (Basel)">
        <title>Chromosome-Level Genome Assembly and Circadian Gene Repertoire of the Patagonia Blennie Eleginops maclovinus-The Closest Ancestral Proxy of Antarctic Cryonotothenioids.</title>
        <authorList>
            <person name="Cheng C.C."/>
            <person name="Rivera-Colon A.G."/>
            <person name="Minhas B.F."/>
            <person name="Wilson L."/>
            <person name="Rayamajhi N."/>
            <person name="Vargas-Chacoff L."/>
            <person name="Catchen J.M."/>
        </authorList>
    </citation>
    <scope>NUCLEOTIDE SEQUENCE [LARGE SCALE GENOMIC DNA]</scope>
    <source>
        <strain evidence="2">JMC-PN-2008</strain>
    </source>
</reference>
<protein>
    <submittedName>
        <fullName evidence="2">Uncharacterized protein</fullName>
    </submittedName>
</protein>
<sequence>MEEVMEHKHIGFQSPGQDSQQRKNTPINTNSGAARLGIIHSVSSTGELEENTVNGYAWVNYPILILPREMCPSLGQHLDL</sequence>
<comment type="caution">
    <text evidence="2">The sequence shown here is derived from an EMBL/GenBank/DDBJ whole genome shotgun (WGS) entry which is preliminary data.</text>
</comment>
<feature type="compositionally biased region" description="Polar residues" evidence="1">
    <location>
        <begin position="14"/>
        <end position="32"/>
    </location>
</feature>
<evidence type="ECO:0000313" key="2">
    <source>
        <dbReference type="EMBL" id="KAK5863257.1"/>
    </source>
</evidence>
<dbReference type="EMBL" id="JAUZQC010000011">
    <property type="protein sequence ID" value="KAK5863257.1"/>
    <property type="molecule type" value="Genomic_DNA"/>
</dbReference>
<reference evidence="2 3" key="2">
    <citation type="journal article" date="2023" name="Mol. Biol. Evol.">
        <title>Genomics of Secondarily Temperate Adaptation in the Only Non-Antarctic Icefish.</title>
        <authorList>
            <person name="Rivera-Colon A.G."/>
            <person name="Rayamajhi N."/>
            <person name="Minhas B.F."/>
            <person name="Madrigal G."/>
            <person name="Bilyk K.T."/>
            <person name="Yoon V."/>
            <person name="Hune M."/>
            <person name="Gregory S."/>
            <person name="Cheng C.H.C."/>
            <person name="Catchen J.M."/>
        </authorList>
    </citation>
    <scope>NUCLEOTIDE SEQUENCE [LARGE SCALE GENOMIC DNA]</scope>
    <source>
        <strain evidence="2">JMC-PN-2008</strain>
    </source>
</reference>